<gene>
    <name evidence="1" type="ORF">ROV92_07905</name>
</gene>
<sequence>MSWTHDDVKRLKTAIASGQLSVRHGDRQVTYQSVEAMLTALDRMEAELAAATPARKPATRRYRFTTLRGF</sequence>
<evidence type="ECO:0000313" key="2">
    <source>
        <dbReference type="Proteomes" id="UP001251948"/>
    </source>
</evidence>
<organism evidence="1 2">
    <name type="scientific">Stenotrophomonas maltophilia</name>
    <name type="common">Pseudomonas maltophilia</name>
    <name type="synonym">Xanthomonas maltophilia</name>
    <dbReference type="NCBI Taxonomy" id="40324"/>
    <lineage>
        <taxon>Bacteria</taxon>
        <taxon>Pseudomonadati</taxon>
        <taxon>Pseudomonadota</taxon>
        <taxon>Gammaproteobacteria</taxon>
        <taxon>Lysobacterales</taxon>
        <taxon>Lysobacteraceae</taxon>
        <taxon>Stenotrophomonas</taxon>
        <taxon>Stenotrophomonas maltophilia group</taxon>
    </lineage>
</organism>
<dbReference type="EMBL" id="JAVSKO010000003">
    <property type="protein sequence ID" value="MDT3467919.1"/>
    <property type="molecule type" value="Genomic_DNA"/>
</dbReference>
<reference evidence="1" key="1">
    <citation type="submission" date="2023-07" db="EMBL/GenBank/DDBJ databases">
        <title>Comparative genomics of clinical Stenotrophomonas maltophilia isolates reveals regions of diversity which correlate with colonization and persistence in vivo.</title>
        <authorList>
            <person name="Mcdaniel M.S."/>
            <person name="Swords W.E."/>
            <person name="Sumpter N.A."/>
            <person name="Lindgren N.R."/>
            <person name="Billiot C.E."/>
        </authorList>
    </citation>
    <scope>NUCLEOTIDE SEQUENCE</scope>
    <source>
        <strain evidence="1">Ism4</strain>
    </source>
</reference>
<evidence type="ECO:0000313" key="1">
    <source>
        <dbReference type="EMBL" id="MDT3467919.1"/>
    </source>
</evidence>
<name>A0AAJ2JDB7_STEMA</name>
<comment type="caution">
    <text evidence="1">The sequence shown here is derived from an EMBL/GenBank/DDBJ whole genome shotgun (WGS) entry which is preliminary data.</text>
</comment>
<accession>A0AAJ2JDB7</accession>
<dbReference type="NCBIfam" id="NF047331">
    <property type="entry name" value="phage_HTJ"/>
    <property type="match status" value="1"/>
</dbReference>
<protein>
    <submittedName>
        <fullName evidence="1">Uncharacterized protein</fullName>
    </submittedName>
</protein>
<dbReference type="AlphaFoldDB" id="A0AAJ2JDB7"/>
<dbReference type="Proteomes" id="UP001251948">
    <property type="component" value="Unassembled WGS sequence"/>
</dbReference>
<proteinExistence type="predicted"/>
<dbReference type="RefSeq" id="WP_312561470.1">
    <property type="nucleotide sequence ID" value="NZ_JAVSKO010000003.1"/>
</dbReference>